<reference evidence="1" key="1">
    <citation type="journal article" date="2020" name="Stud. Mycol.">
        <title>101 Dothideomycetes genomes: a test case for predicting lifestyles and emergence of pathogens.</title>
        <authorList>
            <person name="Haridas S."/>
            <person name="Albert R."/>
            <person name="Binder M."/>
            <person name="Bloem J."/>
            <person name="Labutti K."/>
            <person name="Salamov A."/>
            <person name="Andreopoulos B."/>
            <person name="Baker S."/>
            <person name="Barry K."/>
            <person name="Bills G."/>
            <person name="Bluhm B."/>
            <person name="Cannon C."/>
            <person name="Castanera R."/>
            <person name="Culley D."/>
            <person name="Daum C."/>
            <person name="Ezra D."/>
            <person name="Gonzalez J."/>
            <person name="Henrissat B."/>
            <person name="Kuo A."/>
            <person name="Liang C."/>
            <person name="Lipzen A."/>
            <person name="Lutzoni F."/>
            <person name="Magnuson J."/>
            <person name="Mondo S."/>
            <person name="Nolan M."/>
            <person name="Ohm R."/>
            <person name="Pangilinan J."/>
            <person name="Park H.-J."/>
            <person name="Ramirez L."/>
            <person name="Alfaro M."/>
            <person name="Sun H."/>
            <person name="Tritt A."/>
            <person name="Yoshinaga Y."/>
            <person name="Zwiers L.-H."/>
            <person name="Turgeon B."/>
            <person name="Goodwin S."/>
            <person name="Spatafora J."/>
            <person name="Crous P."/>
            <person name="Grigoriev I."/>
        </authorList>
    </citation>
    <scope>NUCLEOTIDE SEQUENCE</scope>
    <source>
        <strain evidence="1">CBS 279.74</strain>
    </source>
</reference>
<dbReference type="AlphaFoldDB" id="A0A6G1JW90"/>
<evidence type="ECO:0000313" key="1">
    <source>
        <dbReference type="EMBL" id="KAF2704874.1"/>
    </source>
</evidence>
<accession>A0A6G1JW90</accession>
<organism evidence="1 2">
    <name type="scientific">Pleomassaria siparia CBS 279.74</name>
    <dbReference type="NCBI Taxonomy" id="1314801"/>
    <lineage>
        <taxon>Eukaryota</taxon>
        <taxon>Fungi</taxon>
        <taxon>Dikarya</taxon>
        <taxon>Ascomycota</taxon>
        <taxon>Pezizomycotina</taxon>
        <taxon>Dothideomycetes</taxon>
        <taxon>Pleosporomycetidae</taxon>
        <taxon>Pleosporales</taxon>
        <taxon>Pleomassariaceae</taxon>
        <taxon>Pleomassaria</taxon>
    </lineage>
</organism>
<gene>
    <name evidence="1" type="ORF">K504DRAFT_449374</name>
</gene>
<evidence type="ECO:0000313" key="2">
    <source>
        <dbReference type="Proteomes" id="UP000799428"/>
    </source>
</evidence>
<proteinExistence type="predicted"/>
<sequence length="209" mass="23275">MLRQAWILNITAVSGFKATVQRCPTSARVAAGMHPKSLKRNTPGSAYLLRQAILRSIFQAYDLVRHAKQRHPPLILRRVHDGQTLVPYAITRMLFPGAGLWMSVSVSVSVEASRCWQRRSSQAQQSCYYLHYVRQVPTLVAGRRYMSLPCGLVIVRMDSSGLCASCSLDADVPDADVRDANVGVDERGVCLEGREREELAKLRISTGDF</sequence>
<dbReference type="Proteomes" id="UP000799428">
    <property type="component" value="Unassembled WGS sequence"/>
</dbReference>
<protein>
    <submittedName>
        <fullName evidence="1">Uncharacterized protein</fullName>
    </submittedName>
</protein>
<dbReference type="EMBL" id="MU005781">
    <property type="protein sequence ID" value="KAF2704874.1"/>
    <property type="molecule type" value="Genomic_DNA"/>
</dbReference>
<keyword evidence="2" id="KW-1185">Reference proteome</keyword>
<name>A0A6G1JW90_9PLEO</name>